<comment type="similarity">
    <text evidence="1">Belongs to the iron/ascorbate-dependent oxidoreductase family.</text>
</comment>
<dbReference type="HOGENOM" id="CLU_010119_6_1_1"/>
<dbReference type="KEGG" id="ehx:EMIHUDRAFT_63117"/>
<dbReference type="SUPFAM" id="SSF51197">
    <property type="entry name" value="Clavaminate synthase-like"/>
    <property type="match status" value="1"/>
</dbReference>
<evidence type="ECO:0000256" key="2">
    <source>
        <dbReference type="SAM" id="MobiDB-lite"/>
    </source>
</evidence>
<dbReference type="GO" id="GO:0046872">
    <property type="term" value="F:metal ion binding"/>
    <property type="evidence" value="ECO:0007669"/>
    <property type="project" value="UniProtKB-KW"/>
</dbReference>
<keyword evidence="1" id="KW-0479">Metal-binding</keyword>
<dbReference type="InterPro" id="IPR026992">
    <property type="entry name" value="DIOX_N"/>
</dbReference>
<dbReference type="InterPro" id="IPR027443">
    <property type="entry name" value="IPNS-like_sf"/>
</dbReference>
<dbReference type="AlphaFoldDB" id="R1DKQ2"/>
<dbReference type="InterPro" id="IPR050231">
    <property type="entry name" value="Iron_ascorbate_oxido_reductase"/>
</dbReference>
<feature type="region of interest" description="Disordered" evidence="2">
    <location>
        <begin position="66"/>
        <end position="102"/>
    </location>
</feature>
<protein>
    <recommendedName>
        <fullName evidence="3">Fe2OG dioxygenase domain-containing protein</fullName>
    </recommendedName>
</protein>
<dbReference type="Gene3D" id="2.60.120.330">
    <property type="entry name" value="B-lactam Antibiotic, Isopenicillin N Synthase, Chain"/>
    <property type="match status" value="1"/>
</dbReference>
<evidence type="ECO:0000313" key="4">
    <source>
        <dbReference type="EMBL" id="EOD35587.1"/>
    </source>
</evidence>
<evidence type="ECO:0000259" key="3">
    <source>
        <dbReference type="PROSITE" id="PS51471"/>
    </source>
</evidence>
<proteinExistence type="inferred from homology"/>
<dbReference type="RefSeq" id="XP_005788016.1">
    <property type="nucleotide sequence ID" value="XM_005787959.1"/>
</dbReference>
<dbReference type="PANTHER" id="PTHR47990">
    <property type="entry name" value="2-OXOGLUTARATE (2OG) AND FE(II)-DEPENDENT OXYGENASE SUPERFAMILY PROTEIN-RELATED"/>
    <property type="match status" value="1"/>
</dbReference>
<gene>
    <name evidence="4" type="ORF">EMIHUDRAFT_63117</name>
</gene>
<dbReference type="GeneID" id="17280857"/>
<keyword evidence="1" id="KW-0408">Iron</keyword>
<keyword evidence="1" id="KW-0560">Oxidoreductase</keyword>
<dbReference type="PROSITE" id="PS51471">
    <property type="entry name" value="FE2OG_OXY"/>
    <property type="match status" value="1"/>
</dbReference>
<organism evidence="4">
    <name type="scientific">Emiliania huxleyi</name>
    <name type="common">Coccolithophore</name>
    <name type="synonym">Pontosphaera huxleyi</name>
    <dbReference type="NCBI Taxonomy" id="2903"/>
    <lineage>
        <taxon>Eukaryota</taxon>
        <taxon>Haptista</taxon>
        <taxon>Haptophyta</taxon>
        <taxon>Prymnesiophyceae</taxon>
        <taxon>Isochrysidales</taxon>
        <taxon>Noelaerhabdaceae</taxon>
        <taxon>Emiliania</taxon>
    </lineage>
</organism>
<sequence>TEQALDVCRQWREAFGRWGFAHVVGHGVPDEHIEECYAAAERFFALPMEDKLSDCVRAAAHQWARDGATARGITRPRDSRPSPPPKGSGAADGHSGAPARVHHSDADLFPRSLPELKPATHRYFGSVQRLLQAIMEITAVSVGMPRSYFARFWGADAGAGGTSPHNILRLAHYRSQAGMPPRANQLRYGEHTDFQGYTLLWQDHNANGGSQTAPDGVPPKGGLQVRDPQTGAFLDAPPPPKAFTVNAGDLIQCWTNDVLLSNTHRVANPPAGDGTARVCLVFFAGPHPDTIVECLPTCTDRERPPRHAPVKAGATT</sequence>
<dbReference type="InterPro" id="IPR044861">
    <property type="entry name" value="IPNS-like_FE2OG_OXY"/>
</dbReference>
<evidence type="ECO:0000256" key="1">
    <source>
        <dbReference type="RuleBase" id="RU003682"/>
    </source>
</evidence>
<dbReference type="Pfam" id="PF03171">
    <property type="entry name" value="2OG-FeII_Oxy"/>
    <property type="match status" value="1"/>
</dbReference>
<dbReference type="OMA" id="PAFWHGD"/>
<dbReference type="GO" id="GO:0016491">
    <property type="term" value="F:oxidoreductase activity"/>
    <property type="evidence" value="ECO:0007669"/>
    <property type="project" value="UniProtKB-KW"/>
</dbReference>
<dbReference type="Pfam" id="PF14226">
    <property type="entry name" value="DIOX_N"/>
    <property type="match status" value="1"/>
</dbReference>
<dbReference type="EMBL" id="KB864246">
    <property type="protein sequence ID" value="EOD35587.1"/>
    <property type="molecule type" value="Genomic_DNA"/>
</dbReference>
<name>R1DKQ2_EMIHU</name>
<reference evidence="4" key="1">
    <citation type="submission" date="2012-07" db="EMBL/GenBank/DDBJ databases">
        <title>Genome variability drives Emilianias global distribution.</title>
        <authorList>
            <consortium name="DOE Joint Genome Institute"/>
            <person name="Read B."/>
            <person name="Kegel J."/>
            <person name="Klute M."/>
            <person name="Kuo A."/>
            <person name="Lefebvre S.C."/>
            <person name="Maumus F."/>
            <person name="Mayer C."/>
            <person name="Miller J."/>
            <person name="Allen A."/>
            <person name="Bidle K."/>
            <person name="Borodovsky M."/>
            <person name="Bowler C."/>
            <person name="Brownlee C."/>
            <person name="Claverie J.-M."/>
            <person name="Cock M."/>
            <person name="De Vargas C."/>
            <person name="Elias M."/>
            <person name="Frickenhaus S."/>
            <person name="Gladyshev V.N."/>
            <person name="Gonzalez K."/>
            <person name="Guda C."/>
            <person name="Hadaegh A."/>
            <person name="Herman E."/>
            <person name="Iglesias-Rodriguez D."/>
            <person name="Jones B."/>
            <person name="Lawson T."/>
            <person name="Leese F."/>
            <person name="Lin Y.-C."/>
            <person name="Lindquist E."/>
            <person name="Lobanov A."/>
            <person name="Lucas S."/>
            <person name="Malik S.-H.B."/>
            <person name="Marsh M.E."/>
            <person name="Mock T."/>
            <person name="Monier A."/>
            <person name="Moreau H."/>
            <person name="Mueller-Roeber B."/>
            <person name="Napier J."/>
            <person name="Ogata H."/>
            <person name="Parker M."/>
            <person name="Probert I."/>
            <person name="Quesneville H."/>
            <person name="Raines C."/>
            <person name="Rensing S."/>
            <person name="Riano-Pachon D.M."/>
            <person name="Richier S."/>
            <person name="Rokitta S."/>
            <person name="Salamov A."/>
            <person name="Sarno A.F."/>
            <person name="Schmutz J."/>
            <person name="Schroeder D."/>
            <person name="Shiraiwa Y."/>
            <person name="Soanes D.M."/>
            <person name="Valentin K."/>
            <person name="Van Der Giezen M."/>
            <person name="Van Der Peer Y."/>
            <person name="Vardi A."/>
            <person name="Verret F."/>
            <person name="Von Dassow P."/>
            <person name="Wheeler G."/>
            <person name="Williams B."/>
            <person name="Wilson W."/>
            <person name="Wolfe G."/>
            <person name="Wurch L.L."/>
            <person name="Young J."/>
            <person name="Dacks J.B."/>
            <person name="Delwiche C.F."/>
            <person name="Dyhrman S."/>
            <person name="Glockner G."/>
            <person name="John U."/>
            <person name="Richards T."/>
            <person name="Worden A.Z."/>
            <person name="Zhang X."/>
            <person name="Grigoriev I.V."/>
        </authorList>
    </citation>
    <scope>NUCLEOTIDE SEQUENCE</scope>
    <source>
        <strain evidence="4">CCMP1516</strain>
    </source>
</reference>
<feature type="domain" description="Fe2OG dioxygenase" evidence="3">
    <location>
        <begin position="164"/>
        <end position="286"/>
    </location>
</feature>
<dbReference type="InterPro" id="IPR005123">
    <property type="entry name" value="Oxoglu/Fe-dep_dioxygenase_dom"/>
</dbReference>
<feature type="non-terminal residue" evidence="4">
    <location>
        <position position="1"/>
    </location>
</feature>
<accession>R1DKQ2</accession>